<evidence type="ECO:0000313" key="2">
    <source>
        <dbReference type="EMBL" id="GAT51950.1"/>
    </source>
</evidence>
<dbReference type="Proteomes" id="UP000815677">
    <property type="component" value="Unassembled WGS sequence"/>
</dbReference>
<dbReference type="EMBL" id="DF847482">
    <property type="protein sequence ID" value="GAT51950.1"/>
    <property type="molecule type" value="Genomic_DNA"/>
</dbReference>
<name>A0ABQ0LLF4_MYCCL</name>
<accession>A0ABQ0LLF4</accession>
<feature type="region of interest" description="Disordered" evidence="1">
    <location>
        <begin position="1"/>
        <end position="42"/>
    </location>
</feature>
<protein>
    <submittedName>
        <fullName evidence="2">Uncharacterized protein</fullName>
    </submittedName>
</protein>
<sequence>MSPSSQTPPPPSLSSSKPSKMHWLKNLFGKSKPGPKLSSNLKDVNASAPALISGHGNTGLDVPASSRANASLDLHAAGEFNL</sequence>
<proteinExistence type="predicted"/>
<evidence type="ECO:0000313" key="3">
    <source>
        <dbReference type="Proteomes" id="UP000815677"/>
    </source>
</evidence>
<organism evidence="2 3">
    <name type="scientific">Mycena chlorophos</name>
    <name type="common">Agaric fungus</name>
    <name type="synonym">Agaricus chlorophos</name>
    <dbReference type="NCBI Taxonomy" id="658473"/>
    <lineage>
        <taxon>Eukaryota</taxon>
        <taxon>Fungi</taxon>
        <taxon>Dikarya</taxon>
        <taxon>Basidiomycota</taxon>
        <taxon>Agaricomycotina</taxon>
        <taxon>Agaricomycetes</taxon>
        <taxon>Agaricomycetidae</taxon>
        <taxon>Agaricales</taxon>
        <taxon>Marasmiineae</taxon>
        <taxon>Mycenaceae</taxon>
        <taxon>Mycena</taxon>
    </lineage>
</organism>
<feature type="compositionally biased region" description="Pro residues" evidence="1">
    <location>
        <begin position="1"/>
        <end position="12"/>
    </location>
</feature>
<keyword evidence="3" id="KW-1185">Reference proteome</keyword>
<gene>
    <name evidence="2" type="ORF">MCHLO_09043</name>
</gene>
<evidence type="ECO:0000256" key="1">
    <source>
        <dbReference type="SAM" id="MobiDB-lite"/>
    </source>
</evidence>
<reference evidence="2" key="1">
    <citation type="submission" date="2014-09" db="EMBL/GenBank/DDBJ databases">
        <title>Genome sequence of the luminous mushroom Mycena chlorophos for searching fungal bioluminescence genes.</title>
        <authorList>
            <person name="Tanaka Y."/>
            <person name="Kasuga D."/>
            <person name="Oba Y."/>
            <person name="Hase S."/>
            <person name="Sato K."/>
            <person name="Oba Y."/>
            <person name="Sakakibara Y."/>
        </authorList>
    </citation>
    <scope>NUCLEOTIDE SEQUENCE</scope>
</reference>